<sequence>MKVVEIDEKIIYGITVRTTNMNEMDPGTAKIAATWQKFDNQIEVDYQNGERVYGVYYNFESDVNGEFDLLAGYDKKNHSLKKVTIQAGRYLLFRATAKESSDLARVQAVIDCWGDIWQCFDTQAAEYKRAYNTDFEHYRNPTEIDIYISII</sequence>
<dbReference type="Pfam" id="PF14526">
    <property type="entry name" value="Cass2"/>
    <property type="match status" value="1"/>
</dbReference>
<accession>A0A3B0Z234</accession>
<evidence type="ECO:0000313" key="2">
    <source>
        <dbReference type="EMBL" id="VAW82323.1"/>
    </source>
</evidence>
<feature type="domain" description="AraC effector-binding" evidence="1">
    <location>
        <begin position="1"/>
        <end position="151"/>
    </location>
</feature>
<dbReference type="AlphaFoldDB" id="A0A3B0Z234"/>
<gene>
    <name evidence="2" type="ORF">MNBD_GAMMA12-942</name>
</gene>
<dbReference type="InterPro" id="IPR010499">
    <property type="entry name" value="AraC_E-bd"/>
</dbReference>
<dbReference type="Gene3D" id="3.20.80.10">
    <property type="entry name" value="Regulatory factor, effector binding domain"/>
    <property type="match status" value="1"/>
</dbReference>
<evidence type="ECO:0000259" key="1">
    <source>
        <dbReference type="SMART" id="SM00871"/>
    </source>
</evidence>
<proteinExistence type="predicted"/>
<protein>
    <recommendedName>
        <fullName evidence="1">AraC effector-binding domain-containing protein</fullName>
    </recommendedName>
</protein>
<dbReference type="EMBL" id="UOFL01000241">
    <property type="protein sequence ID" value="VAW82323.1"/>
    <property type="molecule type" value="Genomic_DNA"/>
</dbReference>
<dbReference type="InterPro" id="IPR053182">
    <property type="entry name" value="YobU-like_regulator"/>
</dbReference>
<name>A0A3B0Z234_9ZZZZ</name>
<reference evidence="2" key="1">
    <citation type="submission" date="2018-06" db="EMBL/GenBank/DDBJ databases">
        <authorList>
            <person name="Zhirakovskaya E."/>
        </authorList>
    </citation>
    <scope>NUCLEOTIDE SEQUENCE</scope>
</reference>
<dbReference type="PANTHER" id="PTHR36444">
    <property type="entry name" value="TRANSCRIPTIONAL REGULATOR PROTEIN YOBU-RELATED"/>
    <property type="match status" value="1"/>
</dbReference>
<dbReference type="PANTHER" id="PTHR36444:SF2">
    <property type="entry name" value="TRANSCRIPTIONAL REGULATOR PROTEIN YOBU-RELATED"/>
    <property type="match status" value="1"/>
</dbReference>
<dbReference type="InterPro" id="IPR029441">
    <property type="entry name" value="Cass2"/>
</dbReference>
<dbReference type="SMART" id="SM00871">
    <property type="entry name" value="AraC_E_bind"/>
    <property type="match status" value="1"/>
</dbReference>
<organism evidence="2">
    <name type="scientific">hydrothermal vent metagenome</name>
    <dbReference type="NCBI Taxonomy" id="652676"/>
    <lineage>
        <taxon>unclassified sequences</taxon>
        <taxon>metagenomes</taxon>
        <taxon>ecological metagenomes</taxon>
    </lineage>
</organism>
<dbReference type="SUPFAM" id="SSF55136">
    <property type="entry name" value="Probable bacterial effector-binding domain"/>
    <property type="match status" value="1"/>
</dbReference>
<dbReference type="InterPro" id="IPR011256">
    <property type="entry name" value="Reg_factor_effector_dom_sf"/>
</dbReference>